<accession>A0A412EMR2</accession>
<dbReference type="EMBL" id="QRUH01000013">
    <property type="protein sequence ID" value="RGR46591.1"/>
    <property type="molecule type" value="Genomic_DNA"/>
</dbReference>
<evidence type="ECO:0000313" key="1">
    <source>
        <dbReference type="EMBL" id="RGR46591.1"/>
    </source>
</evidence>
<reference evidence="1 2" key="1">
    <citation type="submission" date="2018-08" db="EMBL/GenBank/DDBJ databases">
        <title>A genome reference for cultivated species of the human gut microbiota.</title>
        <authorList>
            <person name="Zou Y."/>
            <person name="Xue W."/>
            <person name="Luo G."/>
        </authorList>
    </citation>
    <scope>NUCLEOTIDE SEQUENCE [LARGE SCALE GENOMIC DNA]</scope>
    <source>
        <strain evidence="1 2">AF25-21</strain>
    </source>
</reference>
<dbReference type="AlphaFoldDB" id="A0A412EMR2"/>
<comment type="caution">
    <text evidence="1">The sequence shown here is derived from an EMBL/GenBank/DDBJ whole genome shotgun (WGS) entry which is preliminary data.</text>
</comment>
<proteinExistence type="predicted"/>
<sequence length="108" mass="12495">MNEELMEELSLYLADNPESESILTLSVNRAIRSFKNKRNYPSSYTDDKIKNDMKKCYDCIFDLALYFLVKQGAEFQGSHSESSVNRSWESETEIYINHGVFPFAGSFN</sequence>
<organism evidence="1 2">
    <name type="scientific">Blautia obeum</name>
    <dbReference type="NCBI Taxonomy" id="40520"/>
    <lineage>
        <taxon>Bacteria</taxon>
        <taxon>Bacillati</taxon>
        <taxon>Bacillota</taxon>
        <taxon>Clostridia</taxon>
        <taxon>Lachnospirales</taxon>
        <taxon>Lachnospiraceae</taxon>
        <taxon>Blautia</taxon>
    </lineage>
</organism>
<name>A0A412EMR2_9FIRM</name>
<dbReference type="Proteomes" id="UP000285839">
    <property type="component" value="Unassembled WGS sequence"/>
</dbReference>
<evidence type="ECO:0000313" key="2">
    <source>
        <dbReference type="Proteomes" id="UP000285839"/>
    </source>
</evidence>
<dbReference type="RefSeq" id="WP_118031599.1">
    <property type="nucleotide sequence ID" value="NZ_JBCJBY010000007.1"/>
</dbReference>
<gene>
    <name evidence="1" type="ORF">DWY46_14355</name>
</gene>
<protein>
    <recommendedName>
        <fullName evidence="3">Phage gp6-like head-tail connector protein</fullName>
    </recommendedName>
</protein>
<evidence type="ECO:0008006" key="3">
    <source>
        <dbReference type="Google" id="ProtNLM"/>
    </source>
</evidence>